<feature type="compositionally biased region" description="Basic and acidic residues" evidence="1">
    <location>
        <begin position="62"/>
        <end position="72"/>
    </location>
</feature>
<keyword evidence="3" id="KW-1185">Reference proteome</keyword>
<reference evidence="2" key="1">
    <citation type="submission" date="2023-03" db="EMBL/GenBank/DDBJ databases">
        <authorList>
            <person name="Steffen K."/>
            <person name="Cardenas P."/>
        </authorList>
    </citation>
    <scope>NUCLEOTIDE SEQUENCE</scope>
</reference>
<evidence type="ECO:0000313" key="3">
    <source>
        <dbReference type="Proteomes" id="UP001174909"/>
    </source>
</evidence>
<feature type="region of interest" description="Disordered" evidence="1">
    <location>
        <begin position="37"/>
        <end position="72"/>
    </location>
</feature>
<gene>
    <name evidence="2" type="ORF">GBAR_LOCUS24350</name>
</gene>
<comment type="caution">
    <text evidence="2">The sequence shown here is derived from an EMBL/GenBank/DDBJ whole genome shotgun (WGS) entry which is preliminary data.</text>
</comment>
<evidence type="ECO:0000256" key="1">
    <source>
        <dbReference type="SAM" id="MobiDB-lite"/>
    </source>
</evidence>
<sequence>MSSLLSMMTSIPSLERRRSHLHCQCIMCWKDLATPIESAPDTQGTEEDKEESSPINNEPQQDAERDTFFNNV</sequence>
<accession>A0AA35X4H2</accession>
<protein>
    <submittedName>
        <fullName evidence="2">Uncharacterized protein</fullName>
    </submittedName>
</protein>
<evidence type="ECO:0000313" key="2">
    <source>
        <dbReference type="EMBL" id="CAI8043869.1"/>
    </source>
</evidence>
<dbReference type="AlphaFoldDB" id="A0AA35X4H2"/>
<name>A0AA35X4H2_GEOBA</name>
<organism evidence="2 3">
    <name type="scientific">Geodia barretti</name>
    <name type="common">Barrett's horny sponge</name>
    <dbReference type="NCBI Taxonomy" id="519541"/>
    <lineage>
        <taxon>Eukaryota</taxon>
        <taxon>Metazoa</taxon>
        <taxon>Porifera</taxon>
        <taxon>Demospongiae</taxon>
        <taxon>Heteroscleromorpha</taxon>
        <taxon>Tetractinellida</taxon>
        <taxon>Astrophorina</taxon>
        <taxon>Geodiidae</taxon>
        <taxon>Geodia</taxon>
    </lineage>
</organism>
<dbReference type="Proteomes" id="UP001174909">
    <property type="component" value="Unassembled WGS sequence"/>
</dbReference>
<dbReference type="EMBL" id="CASHTH010003362">
    <property type="protein sequence ID" value="CAI8043869.1"/>
    <property type="molecule type" value="Genomic_DNA"/>
</dbReference>
<proteinExistence type="predicted"/>